<keyword evidence="10" id="KW-1185">Reference proteome</keyword>
<proteinExistence type="predicted"/>
<dbReference type="InterPro" id="IPR000719">
    <property type="entry name" value="Prot_kinase_dom"/>
</dbReference>
<organism evidence="9 10">
    <name type="scientific">Colletotrichum lupini</name>
    <dbReference type="NCBI Taxonomy" id="145971"/>
    <lineage>
        <taxon>Eukaryota</taxon>
        <taxon>Fungi</taxon>
        <taxon>Dikarya</taxon>
        <taxon>Ascomycota</taxon>
        <taxon>Pezizomycotina</taxon>
        <taxon>Sordariomycetes</taxon>
        <taxon>Hypocreomycetidae</taxon>
        <taxon>Glomerellales</taxon>
        <taxon>Glomerellaceae</taxon>
        <taxon>Colletotrichum</taxon>
        <taxon>Colletotrichum acutatum species complex</taxon>
    </lineage>
</organism>
<dbReference type="GO" id="GO:0004674">
    <property type="term" value="F:protein serine/threonine kinase activity"/>
    <property type="evidence" value="ECO:0007669"/>
    <property type="project" value="UniProtKB-KW"/>
</dbReference>
<dbReference type="GeneID" id="73341043"/>
<feature type="compositionally biased region" description="Acidic residues" evidence="7">
    <location>
        <begin position="360"/>
        <end position="384"/>
    </location>
</feature>
<feature type="compositionally biased region" description="Polar residues" evidence="7">
    <location>
        <begin position="264"/>
        <end position="282"/>
    </location>
</feature>
<accession>A0A9Q8SR56</accession>
<evidence type="ECO:0000256" key="2">
    <source>
        <dbReference type="ARBA" id="ARBA00022527"/>
    </source>
</evidence>
<evidence type="ECO:0000256" key="6">
    <source>
        <dbReference type="ARBA" id="ARBA00022840"/>
    </source>
</evidence>
<dbReference type="PROSITE" id="PS50011">
    <property type="entry name" value="PROTEIN_KINASE_DOM"/>
    <property type="match status" value="1"/>
</dbReference>
<evidence type="ECO:0000313" key="10">
    <source>
        <dbReference type="Proteomes" id="UP000830671"/>
    </source>
</evidence>
<dbReference type="PROSITE" id="PS00108">
    <property type="entry name" value="PROTEIN_KINASE_ST"/>
    <property type="match status" value="1"/>
</dbReference>
<feature type="compositionally biased region" description="Basic residues" evidence="7">
    <location>
        <begin position="246"/>
        <end position="260"/>
    </location>
</feature>
<feature type="region of interest" description="Disordered" evidence="7">
    <location>
        <begin position="198"/>
        <end position="388"/>
    </location>
</feature>
<keyword evidence="3" id="KW-0808">Transferase</keyword>
<feature type="region of interest" description="Disordered" evidence="7">
    <location>
        <begin position="778"/>
        <end position="802"/>
    </location>
</feature>
<dbReference type="PANTHER" id="PTHR44167">
    <property type="entry name" value="OVARIAN-SPECIFIC SERINE/THREONINE-PROTEIN KINASE LOK-RELATED"/>
    <property type="match status" value="1"/>
</dbReference>
<dbReference type="GO" id="GO:0005524">
    <property type="term" value="F:ATP binding"/>
    <property type="evidence" value="ECO:0007669"/>
    <property type="project" value="UniProtKB-KW"/>
</dbReference>
<dbReference type="GO" id="GO:0044773">
    <property type="term" value="P:mitotic DNA damage checkpoint signaling"/>
    <property type="evidence" value="ECO:0007669"/>
    <property type="project" value="TreeGrafter"/>
</dbReference>
<feature type="compositionally biased region" description="Low complexity" evidence="7">
    <location>
        <begin position="227"/>
        <end position="245"/>
    </location>
</feature>
<dbReference type="EMBL" id="CP019475">
    <property type="protein sequence ID" value="UQC81550.1"/>
    <property type="molecule type" value="Genomic_DNA"/>
</dbReference>
<feature type="compositionally biased region" description="Polar residues" evidence="7">
    <location>
        <begin position="607"/>
        <end position="618"/>
    </location>
</feature>
<dbReference type="Pfam" id="PF00069">
    <property type="entry name" value="Pkinase"/>
    <property type="match status" value="1"/>
</dbReference>
<dbReference type="Proteomes" id="UP000830671">
    <property type="component" value="Chromosome 3"/>
</dbReference>
<keyword evidence="4" id="KW-0547">Nucleotide-binding</keyword>
<dbReference type="AlphaFoldDB" id="A0A9Q8SR56"/>
<name>A0A9Q8SR56_9PEZI</name>
<sequence>MIGQRTVFQGTITLTTAAVPLHCSCLVPFGSIRGSSWDHPRYQKKSQKIPTFTYSPAHLLPDAKKKKFQKTRSVQLYPWSPPKTPRHLTIHQSLPCTPQLQTAEHLPISGPQVPLPRYTYVAVPIRSYWTAKKSTVVQTLPNNTTNHSLNSLPPQPRMTQCTTQRDSSAGLTQPNLDAIDQLTRFGQTLDVQAWHRHGWATTPTPTPPPQHQSRQTHHPPPPPQPPQTQSQPPHQQHQSFLQQNSQHHHHHHQTQSRTHHSQSYQASSTTVPALDTVSNRTRAPSPFHAPALTSTAPADVRLAHRPMTAESRPQQHSMATATATATRKRSRDDFEIHQDPPHARTEDTEMMAESEQHTEEVEDDEDEVEAEDPSDESSDEDEVVDTGVQRDMDRLQDTFPGFPQRYRLIKRIGEGTFSTVYKAEDLQYEFYDNSWDLEEKDNLAAKWTSPPLKPNASNTSVTRERRRARYVAIKKIYVTSSPNRILNELELLHDLRNCAAVCPLITAFRSTDQVIAILPYFRHEDFRDYFRQMKVSDMAIYLRSLFTALKAVHEHKILHRDIKPTNFLYDPQSRRGVLVDFGLAEREGSDSKPCLCHESKDVRKQRITNSAASQNGPQQGYPKTDTRPSRRANRAGTRGFRAPEVLFKCTEQTTKIDIWSAGVILLTIMSKRFPFFNSADDVEAMIEIATIFGVKRMKQSGLLHGCMFETNIPTVGNAGFSLGKIILWSTCRTDGGKDGQPGIPLTDEEKLAVDFLERCMELDPARRISAKDALEHEFLREPKPKQSVEVDHDDDEMDMLEA</sequence>
<evidence type="ECO:0000259" key="8">
    <source>
        <dbReference type="PROSITE" id="PS50011"/>
    </source>
</evidence>
<keyword evidence="2" id="KW-0723">Serine/threonine-protein kinase</keyword>
<dbReference type="RefSeq" id="XP_049143176.1">
    <property type="nucleotide sequence ID" value="XM_049286033.1"/>
</dbReference>
<dbReference type="Gene3D" id="3.30.200.20">
    <property type="entry name" value="Phosphorylase Kinase, domain 1"/>
    <property type="match status" value="1"/>
</dbReference>
<gene>
    <name evidence="9" type="ORF">CLUP02_07036</name>
</gene>
<feature type="compositionally biased region" description="Basic and acidic residues" evidence="7">
    <location>
        <begin position="330"/>
        <end position="347"/>
    </location>
</feature>
<dbReference type="PANTHER" id="PTHR44167:SF23">
    <property type="entry name" value="CDC7 KINASE, ISOFORM A-RELATED"/>
    <property type="match status" value="1"/>
</dbReference>
<dbReference type="Gene3D" id="1.10.510.10">
    <property type="entry name" value="Transferase(Phosphotransferase) domain 1"/>
    <property type="match status" value="1"/>
</dbReference>
<protein>
    <recommendedName>
        <fullName evidence="1">non-specific serine/threonine protein kinase</fullName>
        <ecNumber evidence="1">2.7.11.1</ecNumber>
    </recommendedName>
</protein>
<dbReference type="EC" id="2.7.11.1" evidence="1"/>
<dbReference type="GO" id="GO:0005634">
    <property type="term" value="C:nucleus"/>
    <property type="evidence" value="ECO:0007669"/>
    <property type="project" value="TreeGrafter"/>
</dbReference>
<keyword evidence="6" id="KW-0067">ATP-binding</keyword>
<dbReference type="SUPFAM" id="SSF56112">
    <property type="entry name" value="Protein kinase-like (PK-like)"/>
    <property type="match status" value="1"/>
</dbReference>
<evidence type="ECO:0000256" key="7">
    <source>
        <dbReference type="SAM" id="MobiDB-lite"/>
    </source>
</evidence>
<dbReference type="InterPro" id="IPR011009">
    <property type="entry name" value="Kinase-like_dom_sf"/>
</dbReference>
<dbReference type="CDD" id="cd14019">
    <property type="entry name" value="STKc_Cdc7"/>
    <property type="match status" value="1"/>
</dbReference>
<evidence type="ECO:0000313" key="9">
    <source>
        <dbReference type="EMBL" id="UQC81550.1"/>
    </source>
</evidence>
<feature type="compositionally biased region" description="Basic and acidic residues" evidence="7">
    <location>
        <begin position="778"/>
        <end position="790"/>
    </location>
</feature>
<evidence type="ECO:0000256" key="4">
    <source>
        <dbReference type="ARBA" id="ARBA00022741"/>
    </source>
</evidence>
<reference evidence="9" key="1">
    <citation type="journal article" date="2021" name="Mol. Plant Microbe Interact.">
        <title>Complete Genome Sequence of the Plant-Pathogenic Fungus Colletotrichum lupini.</title>
        <authorList>
            <person name="Baroncelli R."/>
            <person name="Pensec F."/>
            <person name="Da Lio D."/>
            <person name="Boufleur T."/>
            <person name="Vicente I."/>
            <person name="Sarrocco S."/>
            <person name="Picot A."/>
            <person name="Baraldi E."/>
            <person name="Sukno S."/>
            <person name="Thon M."/>
            <person name="Le Floch G."/>
        </authorList>
    </citation>
    <scope>NUCLEOTIDE SEQUENCE</scope>
    <source>
        <strain evidence="9">IMI 504893</strain>
    </source>
</reference>
<dbReference type="SMART" id="SM00220">
    <property type="entry name" value="S_TKc"/>
    <property type="match status" value="1"/>
</dbReference>
<evidence type="ECO:0000256" key="5">
    <source>
        <dbReference type="ARBA" id="ARBA00022777"/>
    </source>
</evidence>
<dbReference type="KEGG" id="clup:CLUP02_07036"/>
<feature type="region of interest" description="Disordered" evidence="7">
    <location>
        <begin position="607"/>
        <end position="635"/>
    </location>
</feature>
<evidence type="ECO:0000256" key="1">
    <source>
        <dbReference type="ARBA" id="ARBA00012513"/>
    </source>
</evidence>
<dbReference type="InterPro" id="IPR008271">
    <property type="entry name" value="Ser/Thr_kinase_AS"/>
</dbReference>
<feature type="region of interest" description="Disordered" evidence="7">
    <location>
        <begin position="141"/>
        <end position="172"/>
    </location>
</feature>
<keyword evidence="5" id="KW-0418">Kinase</keyword>
<feature type="compositionally biased region" description="Acidic residues" evidence="7">
    <location>
        <begin position="791"/>
        <end position="802"/>
    </location>
</feature>
<feature type="domain" description="Protein kinase" evidence="8">
    <location>
        <begin position="406"/>
        <end position="779"/>
    </location>
</feature>
<evidence type="ECO:0000256" key="3">
    <source>
        <dbReference type="ARBA" id="ARBA00022679"/>
    </source>
</evidence>